<dbReference type="Proteomes" id="UP000016927">
    <property type="component" value="Unassembled WGS sequence"/>
</dbReference>
<protein>
    <submittedName>
        <fullName evidence="1">Uncharacterized protein</fullName>
    </submittedName>
</protein>
<keyword evidence="2" id="KW-1185">Reference proteome</keyword>
<accession>R0KL89</accession>
<organism evidence="1 2">
    <name type="scientific">Nosema bombycis (strain CQ1 / CVCC 102059)</name>
    <name type="common">Microsporidian parasite</name>
    <name type="synonym">Pebrine of silkworm</name>
    <dbReference type="NCBI Taxonomy" id="578461"/>
    <lineage>
        <taxon>Eukaryota</taxon>
        <taxon>Fungi</taxon>
        <taxon>Fungi incertae sedis</taxon>
        <taxon>Microsporidia</taxon>
        <taxon>Nosematidae</taxon>
        <taxon>Nosema</taxon>
    </lineage>
</organism>
<reference evidence="1 2" key="1">
    <citation type="journal article" date="2013" name="BMC Genomics">
        <title>Comparative genomics of parasitic silkworm microsporidia reveal an association between genome expansion and host adaptation.</title>
        <authorList>
            <person name="Pan G."/>
            <person name="Xu J."/>
            <person name="Li T."/>
            <person name="Xia Q."/>
            <person name="Liu S.L."/>
            <person name="Zhang G."/>
            <person name="Li S."/>
            <person name="Li C."/>
            <person name="Liu H."/>
            <person name="Yang L."/>
            <person name="Liu T."/>
            <person name="Zhang X."/>
            <person name="Wu Z."/>
            <person name="Fan W."/>
            <person name="Dang X."/>
            <person name="Xiang H."/>
            <person name="Tao M."/>
            <person name="Li Y."/>
            <person name="Hu J."/>
            <person name="Li Z."/>
            <person name="Lin L."/>
            <person name="Luo J."/>
            <person name="Geng L."/>
            <person name="Wang L."/>
            <person name="Long M."/>
            <person name="Wan Y."/>
            <person name="He N."/>
            <person name="Zhang Z."/>
            <person name="Lu C."/>
            <person name="Keeling P.J."/>
            <person name="Wang J."/>
            <person name="Xiang Z."/>
            <person name="Zhou Z."/>
        </authorList>
    </citation>
    <scope>NUCLEOTIDE SEQUENCE [LARGE SCALE GENOMIC DNA]</scope>
    <source>
        <strain evidence="2">CQ1 / CVCC 102059</strain>
    </source>
</reference>
<sequence length="153" mass="17632">MIFYMFLLIKLIFATTNENEETKEKIAVKSKQESDKKDSKLIVAELKENYKGKSPFEETHFGFVFPEGTIPREIYPGDEYSGKIVFPGYTLTYPGDNFFKPSKEGLNMVNKLPASQKIPLSKDPQKIKTIYQITRVILHQIYSMQKKGQITPI</sequence>
<dbReference type="VEuPathDB" id="MicrosporidiaDB:NBO_1240g0001"/>
<name>R0KL89_NOSB1</name>
<dbReference type="AlphaFoldDB" id="R0KL89"/>
<gene>
    <name evidence="1" type="ORF">NBO_1240g0001</name>
</gene>
<evidence type="ECO:0000313" key="2">
    <source>
        <dbReference type="Proteomes" id="UP000016927"/>
    </source>
</evidence>
<dbReference type="HOGENOM" id="CLU_1713814_0_0_1"/>
<proteinExistence type="predicted"/>
<evidence type="ECO:0000313" key="1">
    <source>
        <dbReference type="EMBL" id="EOB11371.1"/>
    </source>
</evidence>
<dbReference type="EMBL" id="KB910147">
    <property type="protein sequence ID" value="EOB11371.1"/>
    <property type="molecule type" value="Genomic_DNA"/>
</dbReference>